<gene>
    <name evidence="1" type="ORF">HX099_08385</name>
</gene>
<dbReference type="InterPro" id="IPR035948">
    <property type="entry name" value="YwqG-like_sf"/>
</dbReference>
<reference evidence="1" key="2">
    <citation type="journal article" date="2022" name="Sci. Total Environ.">
        <title>Prevalence, transmission, and molecular epidemiology of tet(X)-positive bacteria among humans, animals, and environmental niches in China: An epidemiological, and genomic-based study.</title>
        <authorList>
            <person name="Dong N."/>
            <person name="Zeng Y."/>
            <person name="Cai C."/>
            <person name="Sun C."/>
            <person name="Lu J."/>
            <person name="Liu C."/>
            <person name="Zhou H."/>
            <person name="Sun Q."/>
            <person name="Shu L."/>
            <person name="Wang H."/>
            <person name="Wang Y."/>
            <person name="Wang S."/>
            <person name="Wu C."/>
            <person name="Chan E.W."/>
            <person name="Chen G."/>
            <person name="Shen Z."/>
            <person name="Chen S."/>
            <person name="Zhang R."/>
        </authorList>
    </citation>
    <scope>NUCLEOTIDE SEQUENCE</scope>
    <source>
        <strain evidence="1">DF46-2-2</strain>
    </source>
</reference>
<evidence type="ECO:0008006" key="3">
    <source>
        <dbReference type="Google" id="ProtNLM"/>
    </source>
</evidence>
<reference evidence="1" key="1">
    <citation type="submission" date="2020-06" db="EMBL/GenBank/DDBJ databases">
        <authorList>
            <person name="Dong N."/>
        </authorList>
    </citation>
    <scope>NUCLEOTIDE SEQUENCE</scope>
    <source>
        <strain evidence="1">DF46-2-2</strain>
    </source>
</reference>
<comment type="caution">
    <text evidence="1">The sequence shown here is derived from an EMBL/GenBank/DDBJ whole genome shotgun (WGS) entry which is preliminary data.</text>
</comment>
<accession>A0AAW7DUL0</accession>
<protein>
    <recommendedName>
        <fullName evidence="3">DUF1963 domain-containing protein</fullName>
    </recommendedName>
</protein>
<proteinExistence type="predicted"/>
<dbReference type="RefSeq" id="WP_286593955.1">
    <property type="nucleotide sequence ID" value="NZ_JACANB010000004.1"/>
</dbReference>
<name>A0AAW7DUL0_9GAMM</name>
<organism evidence="1 2">
    <name type="scientific">Thiopseudomonas alkaliphila</name>
    <dbReference type="NCBI Taxonomy" id="1697053"/>
    <lineage>
        <taxon>Bacteria</taxon>
        <taxon>Pseudomonadati</taxon>
        <taxon>Pseudomonadota</taxon>
        <taxon>Gammaproteobacteria</taxon>
        <taxon>Pseudomonadales</taxon>
        <taxon>Pseudomonadaceae</taxon>
        <taxon>Thiopseudomonas</taxon>
    </lineage>
</organism>
<dbReference type="SUPFAM" id="SSF103032">
    <property type="entry name" value="Hypothetical protein YwqG"/>
    <property type="match status" value="1"/>
</dbReference>
<dbReference type="Proteomes" id="UP001173465">
    <property type="component" value="Unassembled WGS sequence"/>
</dbReference>
<sequence>MIKLLINSSESTEMSDTSFGGKPVKNLGESFQWPICACCHLPMQFLAKISAHEELHQIFMCQNDPGMCDDWDANGGGNAVVVTKPIELEYVTPPSEGVVLREAEHSTRVIKVEGNDYEDARSSWAEKNSQSPREVLGQLFGEPSWIQGDEIPACSSCDSPMEFVAQLEQGPDWQTEMNFGGGGVAYLFRCGRDGSAKFLWQC</sequence>
<dbReference type="EMBL" id="JACANB010000004">
    <property type="protein sequence ID" value="MDM1696673.1"/>
    <property type="molecule type" value="Genomic_DNA"/>
</dbReference>
<dbReference type="AlphaFoldDB" id="A0AAW7DUL0"/>
<evidence type="ECO:0000313" key="2">
    <source>
        <dbReference type="Proteomes" id="UP001173465"/>
    </source>
</evidence>
<evidence type="ECO:0000313" key="1">
    <source>
        <dbReference type="EMBL" id="MDM1696673.1"/>
    </source>
</evidence>